<dbReference type="AlphaFoldDB" id="A0A6B1D3E1"/>
<feature type="compositionally biased region" description="Polar residues" evidence="1">
    <location>
        <begin position="28"/>
        <end position="46"/>
    </location>
</feature>
<gene>
    <name evidence="4" type="ORF">F4X14_03455</name>
</gene>
<evidence type="ECO:0000256" key="2">
    <source>
        <dbReference type="SAM" id="Phobius"/>
    </source>
</evidence>
<feature type="region of interest" description="Disordered" evidence="1">
    <location>
        <begin position="1"/>
        <end position="64"/>
    </location>
</feature>
<dbReference type="InterPro" id="IPR003646">
    <property type="entry name" value="SH3-like_bac-type"/>
</dbReference>
<dbReference type="EMBL" id="VXMH01000016">
    <property type="protein sequence ID" value="MYC94005.1"/>
    <property type="molecule type" value="Genomic_DNA"/>
</dbReference>
<feature type="transmembrane region" description="Helical" evidence="2">
    <location>
        <begin position="87"/>
        <end position="109"/>
    </location>
</feature>
<keyword evidence="2" id="KW-0812">Transmembrane</keyword>
<organism evidence="4">
    <name type="scientific">Caldilineaceae bacterium SB0661_bin_32</name>
    <dbReference type="NCBI Taxonomy" id="2605255"/>
    <lineage>
        <taxon>Bacteria</taxon>
        <taxon>Bacillati</taxon>
        <taxon>Chloroflexota</taxon>
        <taxon>Caldilineae</taxon>
        <taxon>Caldilineales</taxon>
        <taxon>Caldilineaceae</taxon>
    </lineage>
</organism>
<evidence type="ECO:0000313" key="4">
    <source>
        <dbReference type="EMBL" id="MYC94005.1"/>
    </source>
</evidence>
<accession>A0A6B1D3E1</accession>
<name>A0A6B1D3E1_9CHLR</name>
<evidence type="ECO:0000259" key="3">
    <source>
        <dbReference type="Pfam" id="PF08239"/>
    </source>
</evidence>
<proteinExistence type="predicted"/>
<protein>
    <submittedName>
        <fullName evidence="4">SH3 domain-containing protein</fullName>
    </submittedName>
</protein>
<keyword evidence="2" id="KW-0472">Membrane</keyword>
<evidence type="ECO:0000256" key="1">
    <source>
        <dbReference type="SAM" id="MobiDB-lite"/>
    </source>
</evidence>
<feature type="domain" description="SH3b" evidence="3">
    <location>
        <begin position="209"/>
        <end position="266"/>
    </location>
</feature>
<keyword evidence="2" id="KW-1133">Transmembrane helix</keyword>
<reference evidence="4" key="1">
    <citation type="submission" date="2019-09" db="EMBL/GenBank/DDBJ databases">
        <title>Characterisation of the sponge microbiome using genome-centric metagenomics.</title>
        <authorList>
            <person name="Engelberts J.P."/>
            <person name="Robbins S.J."/>
            <person name="De Goeij J.M."/>
            <person name="Aranda M."/>
            <person name="Bell S.C."/>
            <person name="Webster N.S."/>
        </authorList>
    </citation>
    <scope>NUCLEOTIDE SEQUENCE</scope>
    <source>
        <strain evidence="4">SB0661_bin_32</strain>
    </source>
</reference>
<comment type="caution">
    <text evidence="4">The sequence shown here is derived from an EMBL/GenBank/DDBJ whole genome shotgun (WGS) entry which is preliminary data.</text>
</comment>
<dbReference type="Gene3D" id="2.30.30.40">
    <property type="entry name" value="SH3 Domains"/>
    <property type="match status" value="1"/>
</dbReference>
<dbReference type="Pfam" id="PF08239">
    <property type="entry name" value="SH3_3"/>
    <property type="match status" value="1"/>
</dbReference>
<sequence length="288" mass="30699">MINHNSPHSSREGVHSTNPADDGGWVQGASSSAGPNSADTGSTRTGAEQEAEGHEPNALVPHRRQMPVLRPEVIIEIPAPVNRTRRFVWLGAAAVPLVITFIALSALAIRSQNTPSTVQEATVEARVAMRLTEEWSKNQPQYAATAALEATVEARVAMRLEEERAIRARLQSATAAAAGEPTVGLTTDTAAATPAAAEGAPLYARSSAVVNLRRGPGQTYESLGLIPPDERLRLLGRTIDSGWFYVAKTDAFSAEEELGWVAGWLVDVPGDPMLLEVVSPDSLATQRK</sequence>